<organism evidence="1">
    <name type="scientific">Symploca sp. SIO1C4</name>
    <dbReference type="NCBI Taxonomy" id="2607765"/>
    <lineage>
        <taxon>Bacteria</taxon>
        <taxon>Bacillati</taxon>
        <taxon>Cyanobacteriota</taxon>
        <taxon>Cyanophyceae</taxon>
        <taxon>Coleofasciculales</taxon>
        <taxon>Coleofasciculaceae</taxon>
        <taxon>Symploca</taxon>
    </lineage>
</organism>
<gene>
    <name evidence="1" type="ORF">F6J89_17665</name>
</gene>
<dbReference type="AlphaFoldDB" id="A0A6B3NCK5"/>
<comment type="caution">
    <text evidence="1">The sequence shown here is derived from an EMBL/GenBank/DDBJ whole genome shotgun (WGS) entry which is preliminary data.</text>
</comment>
<dbReference type="InterPro" id="IPR036736">
    <property type="entry name" value="ACP-like_sf"/>
</dbReference>
<accession>A0A6B3NCK5</accession>
<dbReference type="Gene3D" id="1.10.1200.10">
    <property type="entry name" value="ACP-like"/>
    <property type="match status" value="1"/>
</dbReference>
<evidence type="ECO:0000313" key="1">
    <source>
        <dbReference type="EMBL" id="NER29397.1"/>
    </source>
</evidence>
<reference evidence="1" key="1">
    <citation type="submission" date="2019-11" db="EMBL/GenBank/DDBJ databases">
        <title>Genomic insights into an expanded diversity of filamentous marine cyanobacteria reveals the extraordinary biosynthetic potential of Moorea and Okeania.</title>
        <authorList>
            <person name="Ferreira Leao T."/>
            <person name="Wang M."/>
            <person name="Moss N."/>
            <person name="Da Silva R."/>
            <person name="Sanders J."/>
            <person name="Nurk S."/>
            <person name="Gurevich A."/>
            <person name="Humphrey G."/>
            <person name="Reher R."/>
            <person name="Zhu Q."/>
            <person name="Belda-Ferre P."/>
            <person name="Glukhov E."/>
            <person name="Rex R."/>
            <person name="Dorrestein P.C."/>
            <person name="Knight R."/>
            <person name="Pevzner P."/>
            <person name="Gerwick W.H."/>
            <person name="Gerwick L."/>
        </authorList>
    </citation>
    <scope>NUCLEOTIDE SEQUENCE</scope>
    <source>
        <strain evidence="1">SIO1C4</strain>
    </source>
</reference>
<proteinExistence type="predicted"/>
<protein>
    <submittedName>
        <fullName evidence="1">Acyl carrier protein</fullName>
    </submittedName>
</protein>
<sequence>MTTTTELITKVKEWLLAKHPDISELELDFDLINNRIIDSLSFQEFMFFLEDITGRELQTEAQSINPFRTLRAIEHNILQSKNTQS</sequence>
<dbReference type="EMBL" id="JAAHFQ010000360">
    <property type="protein sequence ID" value="NER29397.1"/>
    <property type="molecule type" value="Genomic_DNA"/>
</dbReference>
<dbReference type="SUPFAM" id="SSF47336">
    <property type="entry name" value="ACP-like"/>
    <property type="match status" value="1"/>
</dbReference>
<name>A0A6B3NCK5_9CYAN</name>